<keyword evidence="2" id="KW-1185">Reference proteome</keyword>
<dbReference type="Proteomes" id="UP000198211">
    <property type="component" value="Unassembled WGS sequence"/>
</dbReference>
<sequence>MELRTIALLDTVSNGSHASMRLKTLNNSRVLDLFDVVIDTISQFTVLDTTNVARKISKLSEDSVQTDCSMQTLNLCLTYAMGMREHIETVRMLDKKSGGAFPKGAVFIKKLPAINNFFNTPQRVARVTKIQLQYGLPELATRILV</sequence>
<dbReference type="STRING" id="4795.A0A225VX95"/>
<evidence type="ECO:0000313" key="1">
    <source>
        <dbReference type="EMBL" id="OWZ10043.1"/>
    </source>
</evidence>
<proteinExistence type="predicted"/>
<reference evidence="2" key="1">
    <citation type="submission" date="2017-03" db="EMBL/GenBank/DDBJ databases">
        <title>Phytopthora megakarya and P. palmivora, two closely related causual agents of cacao black pod achieved similar genome size and gene model numbers by different mechanisms.</title>
        <authorList>
            <person name="Ali S."/>
            <person name="Shao J."/>
            <person name="Larry D.J."/>
            <person name="Kronmiller B."/>
            <person name="Shen D."/>
            <person name="Strem M.D."/>
            <person name="Melnick R.L."/>
            <person name="Guiltinan M.J."/>
            <person name="Tyler B.M."/>
            <person name="Meinhardt L.W."/>
            <person name="Bailey B.A."/>
        </authorList>
    </citation>
    <scope>NUCLEOTIDE SEQUENCE [LARGE SCALE GENOMIC DNA]</scope>
    <source>
        <strain evidence="2">zdho120</strain>
    </source>
</reference>
<dbReference type="EMBL" id="NBNE01002579">
    <property type="protein sequence ID" value="OWZ10043.1"/>
    <property type="molecule type" value="Genomic_DNA"/>
</dbReference>
<comment type="caution">
    <text evidence="1">The sequence shown here is derived from an EMBL/GenBank/DDBJ whole genome shotgun (WGS) entry which is preliminary data.</text>
</comment>
<dbReference type="AlphaFoldDB" id="A0A225VX95"/>
<gene>
    <name evidence="1" type="ORF">PHMEG_00017169</name>
</gene>
<evidence type="ECO:0000313" key="2">
    <source>
        <dbReference type="Proteomes" id="UP000198211"/>
    </source>
</evidence>
<name>A0A225VX95_9STRA</name>
<organism evidence="1 2">
    <name type="scientific">Phytophthora megakarya</name>
    <dbReference type="NCBI Taxonomy" id="4795"/>
    <lineage>
        <taxon>Eukaryota</taxon>
        <taxon>Sar</taxon>
        <taxon>Stramenopiles</taxon>
        <taxon>Oomycota</taxon>
        <taxon>Peronosporomycetes</taxon>
        <taxon>Peronosporales</taxon>
        <taxon>Peronosporaceae</taxon>
        <taxon>Phytophthora</taxon>
    </lineage>
</organism>
<accession>A0A225VX95</accession>
<protein>
    <submittedName>
        <fullName evidence="1">Uncharacterized protein</fullName>
    </submittedName>
</protein>
<dbReference type="OrthoDB" id="127633at2759"/>